<dbReference type="Proteomes" id="UP000193061">
    <property type="component" value="Unassembled WGS sequence"/>
</dbReference>
<keyword evidence="1" id="KW-0472">Membrane</keyword>
<evidence type="ECO:0000256" key="1">
    <source>
        <dbReference type="SAM" id="Phobius"/>
    </source>
</evidence>
<dbReference type="AlphaFoldDB" id="A0A1X6YSQ1"/>
<evidence type="ECO:0000259" key="2">
    <source>
        <dbReference type="Pfam" id="PF00892"/>
    </source>
</evidence>
<dbReference type="PANTHER" id="PTHR22911:SF103">
    <property type="entry name" value="BLR2811 PROTEIN"/>
    <property type="match status" value="1"/>
</dbReference>
<keyword evidence="1" id="KW-0812">Transmembrane</keyword>
<dbReference type="RefSeq" id="WP_085804723.1">
    <property type="nucleotide sequence ID" value="NZ_FWFX01000003.1"/>
</dbReference>
<feature type="transmembrane region" description="Helical" evidence="1">
    <location>
        <begin position="259"/>
        <end position="279"/>
    </location>
</feature>
<feature type="transmembrane region" description="Helical" evidence="1">
    <location>
        <begin position="12"/>
        <end position="30"/>
    </location>
</feature>
<evidence type="ECO:0000313" key="3">
    <source>
        <dbReference type="EMBL" id="SLN28288.1"/>
    </source>
</evidence>
<evidence type="ECO:0000313" key="4">
    <source>
        <dbReference type="Proteomes" id="UP000193061"/>
    </source>
</evidence>
<dbReference type="GO" id="GO:0016020">
    <property type="term" value="C:membrane"/>
    <property type="evidence" value="ECO:0007669"/>
    <property type="project" value="InterPro"/>
</dbReference>
<dbReference type="InterPro" id="IPR037185">
    <property type="entry name" value="EmrE-like"/>
</dbReference>
<feature type="transmembrane region" description="Helical" evidence="1">
    <location>
        <begin position="153"/>
        <end position="172"/>
    </location>
</feature>
<protein>
    <submittedName>
        <fullName evidence="3">Riboflavin transporter</fullName>
    </submittedName>
</protein>
<feature type="transmembrane region" description="Helical" evidence="1">
    <location>
        <begin position="130"/>
        <end position="147"/>
    </location>
</feature>
<dbReference type="InterPro" id="IPR000620">
    <property type="entry name" value="EamA_dom"/>
</dbReference>
<feature type="transmembrane region" description="Helical" evidence="1">
    <location>
        <begin position="184"/>
        <end position="204"/>
    </location>
</feature>
<feature type="domain" description="EamA" evidence="2">
    <location>
        <begin position="11"/>
        <end position="144"/>
    </location>
</feature>
<proteinExistence type="predicted"/>
<dbReference type="EMBL" id="FWFX01000003">
    <property type="protein sequence ID" value="SLN28288.1"/>
    <property type="molecule type" value="Genomic_DNA"/>
</dbReference>
<gene>
    <name evidence="3" type="primary">ribN_4</name>
    <name evidence="3" type="ORF">ROA7450_01158</name>
</gene>
<name>A0A1X6YSQ1_9RHOB</name>
<feature type="transmembrane region" description="Helical" evidence="1">
    <location>
        <begin position="103"/>
        <end position="121"/>
    </location>
</feature>
<accession>A0A1X6YSQ1</accession>
<dbReference type="Pfam" id="PF00892">
    <property type="entry name" value="EamA"/>
    <property type="match status" value="1"/>
</dbReference>
<organism evidence="3 4">
    <name type="scientific">Roseovarius albus</name>
    <dbReference type="NCBI Taxonomy" id="1247867"/>
    <lineage>
        <taxon>Bacteria</taxon>
        <taxon>Pseudomonadati</taxon>
        <taxon>Pseudomonadota</taxon>
        <taxon>Alphaproteobacteria</taxon>
        <taxon>Rhodobacterales</taxon>
        <taxon>Roseobacteraceae</taxon>
        <taxon>Roseovarius</taxon>
    </lineage>
</organism>
<feature type="transmembrane region" description="Helical" evidence="1">
    <location>
        <begin position="285"/>
        <end position="303"/>
    </location>
</feature>
<feature type="transmembrane region" description="Helical" evidence="1">
    <location>
        <begin position="231"/>
        <end position="252"/>
    </location>
</feature>
<feature type="transmembrane region" description="Helical" evidence="1">
    <location>
        <begin position="42"/>
        <end position="64"/>
    </location>
</feature>
<dbReference type="PANTHER" id="PTHR22911">
    <property type="entry name" value="ACYL-MALONYL CONDENSING ENZYME-RELATED"/>
    <property type="match status" value="1"/>
</dbReference>
<feature type="transmembrane region" description="Helical" evidence="1">
    <location>
        <begin position="76"/>
        <end position="97"/>
    </location>
</feature>
<keyword evidence="1" id="KW-1133">Transmembrane helix</keyword>
<dbReference type="SUPFAM" id="SSF103481">
    <property type="entry name" value="Multidrug resistance efflux transporter EmrE"/>
    <property type="match status" value="2"/>
</dbReference>
<sequence length="314" mass="34193">MSAALRRANLLGAMFGMAAVFCFSLNDLWIKQLSDNYALHQVVLIRACIGTLTFFAFVMPFNGGFRVFRTRRPSALALRGMCAVLANTFLFLGLWALPIADAVAIFFVSPLIITLMSVFILRETVGPRRWAAVIIGLIGVLIIIRPGTEVFQIASIFPILAATLYSCMHIIARRIGQTESAATMAIYTQLSLVLVASLVGLALGDGRMAASSIPALELLFRAWTAVDPADYLTFLLLGSTGMMGSFLISQAFRLGEAAFVAPMEYIAMPMAIFWGVTFFNTWPDGGTWIGIALILGSGLYMVWRETLNDPPDPA</sequence>
<dbReference type="OrthoDB" id="9812899at2"/>
<reference evidence="3 4" key="1">
    <citation type="submission" date="2017-03" db="EMBL/GenBank/DDBJ databases">
        <authorList>
            <person name="Afonso C.L."/>
            <person name="Miller P.J."/>
            <person name="Scott M.A."/>
            <person name="Spackman E."/>
            <person name="Goraichik I."/>
            <person name="Dimitrov K.M."/>
            <person name="Suarez D.L."/>
            <person name="Swayne D.E."/>
        </authorList>
    </citation>
    <scope>NUCLEOTIDE SEQUENCE [LARGE SCALE GENOMIC DNA]</scope>
    <source>
        <strain evidence="3 4">CECT 7450</strain>
    </source>
</reference>
<keyword evidence="4" id="KW-1185">Reference proteome</keyword>